<feature type="chain" id="PRO_5031362791" evidence="2">
    <location>
        <begin position="27"/>
        <end position="202"/>
    </location>
</feature>
<protein>
    <submittedName>
        <fullName evidence="3">Uncharacterized protein</fullName>
    </submittedName>
</protein>
<organism evidence="3">
    <name type="scientific">Lotharella globosa</name>
    <dbReference type="NCBI Taxonomy" id="91324"/>
    <lineage>
        <taxon>Eukaryota</taxon>
        <taxon>Sar</taxon>
        <taxon>Rhizaria</taxon>
        <taxon>Cercozoa</taxon>
        <taxon>Chlorarachniophyceae</taxon>
        <taxon>Lotharella</taxon>
    </lineage>
</organism>
<feature type="compositionally biased region" description="Low complexity" evidence="1">
    <location>
        <begin position="169"/>
        <end position="183"/>
    </location>
</feature>
<evidence type="ECO:0000313" key="3">
    <source>
        <dbReference type="EMBL" id="CAE0674798.1"/>
    </source>
</evidence>
<gene>
    <name evidence="3" type="ORF">LGLO00237_LOCUS26572</name>
</gene>
<reference evidence="3" key="1">
    <citation type="submission" date="2021-01" db="EMBL/GenBank/DDBJ databases">
        <authorList>
            <person name="Corre E."/>
            <person name="Pelletier E."/>
            <person name="Niang G."/>
            <person name="Scheremetjew M."/>
            <person name="Finn R."/>
            <person name="Kale V."/>
            <person name="Holt S."/>
            <person name="Cochrane G."/>
            <person name="Meng A."/>
            <person name="Brown T."/>
            <person name="Cohen L."/>
        </authorList>
    </citation>
    <scope>NUCLEOTIDE SEQUENCE</scope>
    <source>
        <strain evidence="3">CCCM811</strain>
    </source>
</reference>
<name>A0A7S4DW60_9EUKA</name>
<sequence>MYTCKASSSFAPLGVMLALLLCGSEALQNDQVEGKPVEEKKTGKKGKAPMYGFASACELEVVKFYCHITPDDPFCEEGLHETCGEIKDQCRGFRSRGCEDHVCCKCAFAKCPLERKGCDLIMRKCTAGLKDMDDNGFMSYVEIAKIEGIVKPGKVPIRINGPRPKFMESLSSSPQADASFSSSLPSLTPEVATTATTTTQAV</sequence>
<evidence type="ECO:0000256" key="1">
    <source>
        <dbReference type="SAM" id="MobiDB-lite"/>
    </source>
</evidence>
<accession>A0A7S4DW60</accession>
<feature type="signal peptide" evidence="2">
    <location>
        <begin position="1"/>
        <end position="26"/>
    </location>
</feature>
<keyword evidence="2" id="KW-0732">Signal</keyword>
<dbReference type="AlphaFoldDB" id="A0A7S4DW60"/>
<proteinExistence type="predicted"/>
<dbReference type="EMBL" id="HBIV01037266">
    <property type="protein sequence ID" value="CAE0674798.1"/>
    <property type="molecule type" value="Transcribed_RNA"/>
</dbReference>
<evidence type="ECO:0000256" key="2">
    <source>
        <dbReference type="SAM" id="SignalP"/>
    </source>
</evidence>
<feature type="region of interest" description="Disordered" evidence="1">
    <location>
        <begin position="166"/>
        <end position="186"/>
    </location>
</feature>